<dbReference type="GO" id="GO:0006434">
    <property type="term" value="P:seryl-tRNA aminoacylation"/>
    <property type="evidence" value="ECO:0007669"/>
    <property type="project" value="UniProtKB-UniRule"/>
</dbReference>
<dbReference type="InterPro" id="IPR002314">
    <property type="entry name" value="aa-tRNA-synt_IIb"/>
</dbReference>
<evidence type="ECO:0000256" key="4">
    <source>
        <dbReference type="ARBA" id="ARBA00022840"/>
    </source>
</evidence>
<feature type="non-terminal residue" evidence="9">
    <location>
        <position position="1"/>
    </location>
</feature>
<dbReference type="Gene3D" id="3.30.930.10">
    <property type="entry name" value="Bira Bifunctional Protein, Domain 2"/>
    <property type="match status" value="1"/>
</dbReference>
<dbReference type="PRINTS" id="PR00981">
    <property type="entry name" value="TRNASYNTHSER"/>
</dbReference>
<proteinExistence type="predicted"/>
<dbReference type="PANTHER" id="PTHR11778">
    <property type="entry name" value="SERYL-TRNA SYNTHETASE"/>
    <property type="match status" value="1"/>
</dbReference>
<evidence type="ECO:0000256" key="3">
    <source>
        <dbReference type="ARBA" id="ARBA00022741"/>
    </source>
</evidence>
<keyword evidence="2 9" id="KW-0436">Ligase</keyword>
<dbReference type="SUPFAM" id="SSF55681">
    <property type="entry name" value="Class II aaRS and biotin synthetases"/>
    <property type="match status" value="1"/>
</dbReference>
<evidence type="ECO:0000259" key="8">
    <source>
        <dbReference type="PROSITE" id="PS50862"/>
    </source>
</evidence>
<keyword evidence="6" id="KW-0030">Aminoacyl-tRNA synthetase</keyword>
<evidence type="ECO:0000313" key="10">
    <source>
        <dbReference type="Proteomes" id="UP000176532"/>
    </source>
</evidence>
<feature type="domain" description="Aminoacyl-transfer RNA synthetases class-II family profile" evidence="8">
    <location>
        <begin position="21"/>
        <end position="257"/>
    </location>
</feature>
<dbReference type="GO" id="GO:0005737">
    <property type="term" value="C:cytoplasm"/>
    <property type="evidence" value="ECO:0007669"/>
    <property type="project" value="UniProtKB-UniRule"/>
</dbReference>
<evidence type="ECO:0000313" key="9">
    <source>
        <dbReference type="EMBL" id="OGH68144.1"/>
    </source>
</evidence>
<dbReference type="NCBIfam" id="TIGR00414">
    <property type="entry name" value="serS"/>
    <property type="match status" value="1"/>
</dbReference>
<sequence length="271" mass="30391">AEGVRTSGSRFYYLTGKLAQLQRAVFDIALEFITRDGFELIVPPILVRERAMFGTGHFPADRSEIYEVNPGDDNLFLVGTAEVPLVSLHDGETLSVNELPKKYVAQTCCFRREAGSYGKDQAGILRVHQFQKIEMVALTTPNESRAMHERIRALEEKIVSAFGLHFRVVDICTGDLGYPAARKWDIEAWFPSQQRFRELTSTSNTTDFQTRRLNIGHTTVEGQRALVHSVNGTGVTDRLWLAILEQNQRADGAVVLPPLLSQVLGWDTLES</sequence>
<dbReference type="AlphaFoldDB" id="A0A1F6M940"/>
<reference evidence="9 10" key="1">
    <citation type="journal article" date="2016" name="Nat. Commun.">
        <title>Thousands of microbial genomes shed light on interconnected biogeochemical processes in an aquifer system.</title>
        <authorList>
            <person name="Anantharaman K."/>
            <person name="Brown C.T."/>
            <person name="Hug L.A."/>
            <person name="Sharon I."/>
            <person name="Castelle C.J."/>
            <person name="Probst A.J."/>
            <person name="Thomas B.C."/>
            <person name="Singh A."/>
            <person name="Wilkins M.J."/>
            <person name="Karaoz U."/>
            <person name="Brodie E.L."/>
            <person name="Williams K.H."/>
            <person name="Hubbard S.S."/>
            <person name="Banfield J.F."/>
        </authorList>
    </citation>
    <scope>NUCLEOTIDE SEQUENCE [LARGE SCALE GENOMIC DNA]</scope>
</reference>
<name>A0A1F6M940_9BACT</name>
<keyword evidence="5" id="KW-0648">Protein biosynthesis</keyword>
<evidence type="ECO:0000256" key="2">
    <source>
        <dbReference type="ARBA" id="ARBA00022598"/>
    </source>
</evidence>
<dbReference type="GO" id="GO:0005524">
    <property type="term" value="F:ATP binding"/>
    <property type="evidence" value="ECO:0007669"/>
    <property type="project" value="UniProtKB-KW"/>
</dbReference>
<evidence type="ECO:0000256" key="7">
    <source>
        <dbReference type="NCBIfam" id="TIGR00414"/>
    </source>
</evidence>
<dbReference type="Proteomes" id="UP000176532">
    <property type="component" value="Unassembled WGS sequence"/>
</dbReference>
<evidence type="ECO:0000256" key="6">
    <source>
        <dbReference type="ARBA" id="ARBA00023146"/>
    </source>
</evidence>
<dbReference type="InterPro" id="IPR002317">
    <property type="entry name" value="Ser-tRNA-ligase_type_1"/>
</dbReference>
<evidence type="ECO:0000256" key="1">
    <source>
        <dbReference type="ARBA" id="ARBA00012840"/>
    </source>
</evidence>
<dbReference type="GO" id="GO:0004828">
    <property type="term" value="F:serine-tRNA ligase activity"/>
    <property type="evidence" value="ECO:0007669"/>
    <property type="project" value="UniProtKB-UniRule"/>
</dbReference>
<dbReference type="STRING" id="1798682.A3C15_03540"/>
<keyword evidence="3" id="KW-0547">Nucleotide-binding</keyword>
<evidence type="ECO:0000256" key="5">
    <source>
        <dbReference type="ARBA" id="ARBA00022917"/>
    </source>
</evidence>
<dbReference type="PROSITE" id="PS50862">
    <property type="entry name" value="AA_TRNA_LIGASE_II"/>
    <property type="match status" value="1"/>
</dbReference>
<protein>
    <recommendedName>
        <fullName evidence="1 7">Serine--tRNA ligase</fullName>
        <ecNumber evidence="1 7">6.1.1.11</ecNumber>
    </recommendedName>
</protein>
<dbReference type="EC" id="6.1.1.11" evidence="1 7"/>
<organism evidence="9 10">
    <name type="scientific">Candidatus Magasanikbacteria bacterium RIFCSPHIGHO2_02_FULL_50_9b</name>
    <dbReference type="NCBI Taxonomy" id="1798682"/>
    <lineage>
        <taxon>Bacteria</taxon>
        <taxon>Candidatus Magasanikiibacteriota</taxon>
    </lineage>
</organism>
<dbReference type="InterPro" id="IPR045864">
    <property type="entry name" value="aa-tRNA-synth_II/BPL/LPL"/>
</dbReference>
<accession>A0A1F6M940</accession>
<dbReference type="EMBL" id="MFQD01000008">
    <property type="protein sequence ID" value="OGH68144.1"/>
    <property type="molecule type" value="Genomic_DNA"/>
</dbReference>
<dbReference type="Pfam" id="PF00587">
    <property type="entry name" value="tRNA-synt_2b"/>
    <property type="match status" value="1"/>
</dbReference>
<dbReference type="InterPro" id="IPR006195">
    <property type="entry name" value="aa-tRNA-synth_II"/>
</dbReference>
<comment type="caution">
    <text evidence="9">The sequence shown here is derived from an EMBL/GenBank/DDBJ whole genome shotgun (WGS) entry which is preliminary data.</text>
</comment>
<keyword evidence="4" id="KW-0067">ATP-binding</keyword>
<gene>
    <name evidence="9" type="ORF">A3C15_03540</name>
</gene>